<dbReference type="AlphaFoldDB" id="A0A5B9VVJ7"/>
<protein>
    <recommendedName>
        <fullName evidence="1">Endonuclease GajA/Old nuclease/RecF-like AAA domain-containing protein</fullName>
    </recommendedName>
</protein>
<keyword evidence="3" id="KW-1185">Reference proteome</keyword>
<gene>
    <name evidence="2" type="ORF">OJF2_02700</name>
</gene>
<accession>A0A5B9VVJ7</accession>
<organism evidence="2 3">
    <name type="scientific">Aquisphaera giovannonii</name>
    <dbReference type="NCBI Taxonomy" id="406548"/>
    <lineage>
        <taxon>Bacteria</taxon>
        <taxon>Pseudomonadati</taxon>
        <taxon>Planctomycetota</taxon>
        <taxon>Planctomycetia</taxon>
        <taxon>Isosphaerales</taxon>
        <taxon>Isosphaeraceae</taxon>
        <taxon>Aquisphaera</taxon>
    </lineage>
</organism>
<dbReference type="EMBL" id="CP042997">
    <property type="protein sequence ID" value="QEH31805.1"/>
    <property type="molecule type" value="Genomic_DNA"/>
</dbReference>
<dbReference type="InterPro" id="IPR051396">
    <property type="entry name" value="Bact_Antivir_Def_Nuclease"/>
</dbReference>
<reference evidence="2 3" key="1">
    <citation type="submission" date="2019-08" db="EMBL/GenBank/DDBJ databases">
        <title>Deep-cultivation of Planctomycetes and their phenomic and genomic characterization uncovers novel biology.</title>
        <authorList>
            <person name="Wiegand S."/>
            <person name="Jogler M."/>
            <person name="Boedeker C."/>
            <person name="Pinto D."/>
            <person name="Vollmers J."/>
            <person name="Rivas-Marin E."/>
            <person name="Kohn T."/>
            <person name="Peeters S.H."/>
            <person name="Heuer A."/>
            <person name="Rast P."/>
            <person name="Oberbeckmann S."/>
            <person name="Bunk B."/>
            <person name="Jeske O."/>
            <person name="Meyerdierks A."/>
            <person name="Storesund J.E."/>
            <person name="Kallscheuer N."/>
            <person name="Luecker S."/>
            <person name="Lage O.M."/>
            <person name="Pohl T."/>
            <person name="Merkel B.J."/>
            <person name="Hornburger P."/>
            <person name="Mueller R.-W."/>
            <person name="Bruemmer F."/>
            <person name="Labrenz M."/>
            <person name="Spormann A.M."/>
            <person name="Op den Camp H."/>
            <person name="Overmann J."/>
            <person name="Amann R."/>
            <person name="Jetten M.S.M."/>
            <person name="Mascher T."/>
            <person name="Medema M.H."/>
            <person name="Devos D.P."/>
            <person name="Kaster A.-K."/>
            <person name="Ovreas L."/>
            <person name="Rohde M."/>
            <person name="Galperin M.Y."/>
            <person name="Jogler C."/>
        </authorList>
    </citation>
    <scope>NUCLEOTIDE SEQUENCE [LARGE SCALE GENOMIC DNA]</scope>
    <source>
        <strain evidence="2 3">OJF2</strain>
    </source>
</reference>
<dbReference type="PANTHER" id="PTHR43581">
    <property type="entry name" value="ATP/GTP PHOSPHATASE"/>
    <property type="match status" value="1"/>
</dbReference>
<sequence>MGCGEGRIQCLIQRLEAMPPRSLILLEEPEISLHPSAEYELGKYILDLVERKRHQVLLTTHSSMLLRSLPDASLVFLARNGEAITALPGIGARQAASLLTEGHDKALTVLVEDESAKSVLTELIRRHNPDFLATIHIAIARERRESGRIDESGKDAIRRTMKTLSEAGLKLAAVLDGGETVDAQRYIFCLPGREPPESELFKNPSARRMIEETYRLKIEDLEAEVAGADCHEIFKAIGRRTSCEKEFLIQEAARAYARDIPAAEVNRLIEMLKEASQRR</sequence>
<dbReference type="InterPro" id="IPR027417">
    <property type="entry name" value="P-loop_NTPase"/>
</dbReference>
<dbReference type="InterPro" id="IPR041685">
    <property type="entry name" value="AAA_GajA/Old/RecF-like"/>
</dbReference>
<dbReference type="Pfam" id="PF13175">
    <property type="entry name" value="AAA_15"/>
    <property type="match status" value="1"/>
</dbReference>
<dbReference type="KEGG" id="agv:OJF2_02700"/>
<feature type="domain" description="Endonuclease GajA/Old nuclease/RecF-like AAA" evidence="1">
    <location>
        <begin position="19"/>
        <end position="64"/>
    </location>
</feature>
<dbReference type="Gene3D" id="3.40.50.300">
    <property type="entry name" value="P-loop containing nucleotide triphosphate hydrolases"/>
    <property type="match status" value="1"/>
</dbReference>
<evidence type="ECO:0000313" key="3">
    <source>
        <dbReference type="Proteomes" id="UP000324233"/>
    </source>
</evidence>
<proteinExistence type="predicted"/>
<dbReference type="Proteomes" id="UP000324233">
    <property type="component" value="Chromosome"/>
</dbReference>
<evidence type="ECO:0000259" key="1">
    <source>
        <dbReference type="Pfam" id="PF13175"/>
    </source>
</evidence>
<name>A0A5B9VVJ7_9BACT</name>
<dbReference type="SUPFAM" id="SSF52540">
    <property type="entry name" value="P-loop containing nucleoside triphosphate hydrolases"/>
    <property type="match status" value="1"/>
</dbReference>
<evidence type="ECO:0000313" key="2">
    <source>
        <dbReference type="EMBL" id="QEH31805.1"/>
    </source>
</evidence>
<dbReference type="PANTHER" id="PTHR43581:SF2">
    <property type="entry name" value="EXCINUCLEASE ATPASE SUBUNIT"/>
    <property type="match status" value="1"/>
</dbReference>